<keyword evidence="2" id="KW-0677">Repeat</keyword>
<reference evidence="11" key="1">
    <citation type="submission" date="2010-06" db="EMBL/GenBank/DDBJ databases">
        <authorList>
            <person name="Jiang H."/>
            <person name="Abraham K."/>
            <person name="Ali S."/>
            <person name="Alsbrooks S.L."/>
            <person name="Anim B.N."/>
            <person name="Anosike U.S."/>
            <person name="Attaway T."/>
            <person name="Bandaranaike D.P."/>
            <person name="Battles P.K."/>
            <person name="Bell S.N."/>
            <person name="Bell A.V."/>
            <person name="Beltran B."/>
            <person name="Bickham C."/>
            <person name="Bustamante Y."/>
            <person name="Caleb T."/>
            <person name="Canada A."/>
            <person name="Cardenas V."/>
            <person name="Carter K."/>
            <person name="Chacko J."/>
            <person name="Chandrabose M.N."/>
            <person name="Chavez D."/>
            <person name="Chavez A."/>
            <person name="Chen L."/>
            <person name="Chu H.-S."/>
            <person name="Claassen K.J."/>
            <person name="Cockrell R."/>
            <person name="Collins M."/>
            <person name="Cooper J.A."/>
            <person name="Cree A."/>
            <person name="Curry S.M."/>
            <person name="Da Y."/>
            <person name="Dao M.D."/>
            <person name="Das B."/>
            <person name="Davila M.-L."/>
            <person name="Davy-Carroll L."/>
            <person name="Denson S."/>
            <person name="Dinh H."/>
            <person name="Ebong V.E."/>
            <person name="Edwards J.R."/>
            <person name="Egan A."/>
            <person name="El-Daye J."/>
            <person name="Escobedo L."/>
            <person name="Fernandez S."/>
            <person name="Fernando P.R."/>
            <person name="Flagg N."/>
            <person name="Forbes L.D."/>
            <person name="Fowler R.G."/>
            <person name="Fu Q."/>
            <person name="Gabisi R.A."/>
            <person name="Ganer J."/>
            <person name="Garbino Pronczuk A."/>
            <person name="Garcia R.M."/>
            <person name="Garner T."/>
            <person name="Garrett T.E."/>
            <person name="Gonzalez D.A."/>
            <person name="Hamid H."/>
            <person name="Hawkins E.S."/>
            <person name="Hirani K."/>
            <person name="Hogues M.E."/>
            <person name="Hollins B."/>
            <person name="Hsiao C.-H."/>
            <person name="Jabil R."/>
            <person name="James M.L."/>
            <person name="Jhangiani S.N."/>
            <person name="Johnson B."/>
            <person name="Johnson Q."/>
            <person name="Joshi V."/>
            <person name="Kalu J.B."/>
            <person name="Kam C."/>
            <person name="Kashfia A."/>
            <person name="Keebler J."/>
            <person name="Kisamo H."/>
            <person name="Kovar C.L."/>
            <person name="Lago L.A."/>
            <person name="Lai C.-Y."/>
            <person name="Laidlaw J."/>
            <person name="Lara F."/>
            <person name="Le T.-K."/>
            <person name="Lee S.L."/>
            <person name="Legall F.H."/>
            <person name="Lemon S.J."/>
            <person name="Lewis L.R."/>
            <person name="Li B."/>
            <person name="Liu Y."/>
            <person name="Liu Y.-S."/>
            <person name="Lopez J."/>
            <person name="Lozado R.J."/>
            <person name="Lu J."/>
            <person name="Madu R.C."/>
            <person name="Maheshwari M."/>
            <person name="Maheshwari R."/>
            <person name="Malloy K."/>
            <person name="Martinez E."/>
            <person name="Mathew T."/>
            <person name="Mercado I.C."/>
            <person name="Mercado C."/>
            <person name="Meyer B."/>
            <person name="Montgomery K."/>
            <person name="Morgan M.B."/>
            <person name="Munidasa M."/>
            <person name="Nazareth L.V."/>
            <person name="Nelson J."/>
            <person name="Ng B.M."/>
            <person name="Nguyen N.B."/>
            <person name="Nguyen P.Q."/>
            <person name="Nguyen T."/>
            <person name="Obregon M."/>
            <person name="Okwuonu G.O."/>
            <person name="Onwere C.G."/>
            <person name="Orozco G."/>
            <person name="Parra A."/>
            <person name="Patel S."/>
            <person name="Patil S."/>
            <person name="Perez A."/>
            <person name="Perez Y."/>
            <person name="Pham C."/>
            <person name="Primus E.L."/>
            <person name="Pu L.-L."/>
            <person name="Puazo M."/>
            <person name="Qin X."/>
            <person name="Quiroz J.B."/>
            <person name="Reese J."/>
            <person name="Richards S."/>
            <person name="Rives C.M."/>
            <person name="Robberts R."/>
            <person name="Ruiz S.J."/>
            <person name="Ruiz M.J."/>
            <person name="Santibanez J."/>
            <person name="Schneider B.W."/>
            <person name="Sisson I."/>
            <person name="Smith M."/>
            <person name="Sodergren E."/>
            <person name="Song X.-Z."/>
            <person name="Song B.B."/>
            <person name="Summersgill H."/>
            <person name="Thelus R."/>
            <person name="Thornton R.D."/>
            <person name="Trejos Z.Y."/>
            <person name="Usmani K."/>
            <person name="Vattathil S."/>
            <person name="Villasana D."/>
            <person name="Walker D.L."/>
            <person name="Wang S."/>
            <person name="Wang K."/>
            <person name="White C.S."/>
            <person name="Williams A.C."/>
            <person name="Williamson J."/>
            <person name="Wilson K."/>
            <person name="Woghiren I.O."/>
            <person name="Woodworth J.R."/>
            <person name="Worley K.C."/>
            <person name="Wright R.A."/>
            <person name="Wu W."/>
            <person name="Young L."/>
            <person name="Zhang L."/>
            <person name="Zhang J."/>
            <person name="Zhu Y."/>
            <person name="Muzny D.M."/>
            <person name="Weinstock G."/>
            <person name="Gibbs R.A."/>
        </authorList>
    </citation>
    <scope>NUCLEOTIDE SEQUENCE [LARGE SCALE GENOMIC DNA]</scope>
    <source>
        <strain evidence="11">LSR1</strain>
    </source>
</reference>
<evidence type="ECO:0000256" key="2">
    <source>
        <dbReference type="ARBA" id="ARBA00022737"/>
    </source>
</evidence>
<dbReference type="OrthoDB" id="342730at2759"/>
<dbReference type="Pfam" id="PF01436">
    <property type="entry name" value="NHL"/>
    <property type="match status" value="6"/>
</dbReference>
<sequence length="1280" mass="142158">MEQFDQLLTCAICLDRYRNPKLLPCQHSFCMEPCMDGLVDYVRRQVKCPECRAEHRIPYNGVQGYPTNVTLQRFLELHIEITGELPDPTSGQIMKRCGVCSEKAYVTPCVHCEKDVCSDCKGAHMDILRREIARINNQVRRALHRLSDMLAGVEKNMLTLQQNCTSVTEEVDEIYRRLAKALKDRTDHLRGEIDRYLSTELKNLCNLKENLDIEISNIQSNCDLADKHMQSDDVEWEDSELMDAKEIFLKTVEFIRNFETEIGDYSRRAKFLMAHDPNQLVMHVASYGELTIHAPHQAFNASSNSLQAPSPGLMRSKSDHRLASQYRQDERNAYETGGEIGGRVSPLGGRKFGERYPSRYTRGDRNDYDADTTHDNENRSSARSRIRSRLGRHGLNENTDSDTDSRSVRFSETNNTVHRERERVLDTEDVAKGPLSGITRLYDSPRVMKRLLESENKDKKAEVVPKPQPQPAVQQPKKITPQPTPQRQLSEDDEIARIKRQNKTASTSSDTERRDRVGSIKRDDSRDSNRSTSNTPAESTRKTSVPEPIPTDTQESSESESEEDSVEVVEPRKPTPARTTFTPSTSAATADSRRSSTASDNLGSKGSARLKSTRSDSIESTCSSETPGTPVRRNAGSTYASEDVKQSPVSSSSGSTTPRARFSSVSSKRDSATPTNSRSYNVTGNSESTSKKEEIEDEEEEEEETETSSESSETDTDEDSEDAKPKTPVPKAMEKTDIGPLLARSAQARDNGSSSNSSSRRASQDESYTRSRYGTSGYKSPSYQSPREADTSASGSKYLNNSRTEPAPRFTSRFLKTKSIQEENPTKPSYNSDNKYTSDKGGLLRSRTSANLEEDLPDDTNTSAYSPYSKNHYGSELSRSRSSHALKSRETSPDRPVTNASAGTGEKDGAALSSWARYLKNKYGNRSKENAAKDNAAAASSASSSSSRRLSLGLPLRSNSTHVDSSDDDQKNMQSSPTSHTIIEAGMQGVGSTPRVQYLQKRQLLFKIGGRGSEPGYFTWPRGVAVGPDNLIVVADSSNHRIQVFDNSGKILKDFGSYGNSEGEFDCLAGVAVNRIGQYIIADRYNHRIQVLDPSGRFLRSFGSQGSSDGRFNYPWGITTDALGFIYVCDKENHRIQVFQSDGTFVGKFGSNGNKIGQLEHPHYIAVSNTNRVIVSDCNNHRIQIFDVNGRVISSFGTEGSENGQFKFPKGVAVDDQGYILVADSGNNRIQIFHPDSTFLRAFGCWGSGDGEFKGLEGIAVMSNGNILVCDRENHRVQVF</sequence>
<keyword evidence="4" id="KW-0862">Zinc</keyword>
<feature type="repeat" description="NHL" evidence="6">
    <location>
        <begin position="1052"/>
        <end position="1095"/>
    </location>
</feature>
<name>A0A8R2FBD9_ACYPI</name>
<reference evidence="10" key="2">
    <citation type="submission" date="2022-06" db="UniProtKB">
        <authorList>
            <consortium name="EnsemblMetazoa"/>
        </authorList>
    </citation>
    <scope>IDENTIFICATION</scope>
</reference>
<feature type="repeat" description="NHL" evidence="6">
    <location>
        <begin position="1099"/>
        <end position="1142"/>
    </location>
</feature>
<feature type="repeat" description="NHL" evidence="6">
    <location>
        <begin position="1193"/>
        <end position="1236"/>
    </location>
</feature>
<dbReference type="FunFam" id="3.30.40.10:FF:000185">
    <property type="entry name" value="RING finger protein nhl-1"/>
    <property type="match status" value="1"/>
</dbReference>
<evidence type="ECO:0000256" key="1">
    <source>
        <dbReference type="ARBA" id="ARBA00022723"/>
    </source>
</evidence>
<feature type="region of interest" description="Disordered" evidence="8">
    <location>
        <begin position="302"/>
        <end position="422"/>
    </location>
</feature>
<feature type="compositionally biased region" description="Acidic residues" evidence="8">
    <location>
        <begin position="695"/>
        <end position="721"/>
    </location>
</feature>
<proteinExistence type="predicted"/>
<dbReference type="RefSeq" id="XP_008186439.1">
    <property type="nucleotide sequence ID" value="XM_008188217.2"/>
</dbReference>
<dbReference type="InterPro" id="IPR001841">
    <property type="entry name" value="Znf_RING"/>
</dbReference>
<feature type="repeat" description="NHL" evidence="6">
    <location>
        <begin position="1005"/>
        <end position="1048"/>
    </location>
</feature>
<feature type="compositionally biased region" description="Basic and acidic residues" evidence="8">
    <location>
        <begin position="351"/>
        <end position="380"/>
    </location>
</feature>
<dbReference type="Pfam" id="PF00097">
    <property type="entry name" value="zf-C3HC4"/>
    <property type="match status" value="1"/>
</dbReference>
<feature type="coiled-coil region" evidence="7">
    <location>
        <begin position="125"/>
        <end position="163"/>
    </location>
</feature>
<evidence type="ECO:0000256" key="3">
    <source>
        <dbReference type="ARBA" id="ARBA00022771"/>
    </source>
</evidence>
<dbReference type="PROSITE" id="PS50089">
    <property type="entry name" value="ZF_RING_2"/>
    <property type="match status" value="1"/>
</dbReference>
<dbReference type="CDD" id="cd16524">
    <property type="entry name" value="RING-HC_NHL-1-like"/>
    <property type="match status" value="1"/>
</dbReference>
<dbReference type="RefSeq" id="XP_001944980.2">
    <property type="nucleotide sequence ID" value="XM_001944945.4"/>
</dbReference>
<feature type="compositionally biased region" description="Acidic residues" evidence="8">
    <location>
        <begin position="555"/>
        <end position="567"/>
    </location>
</feature>
<feature type="compositionally biased region" description="Low complexity" evidence="8">
    <location>
        <begin position="647"/>
        <end position="658"/>
    </location>
</feature>
<feature type="compositionally biased region" description="Low complexity" evidence="8">
    <location>
        <begin position="576"/>
        <end position="599"/>
    </location>
</feature>
<feature type="repeat" description="NHL" evidence="6">
    <location>
        <begin position="1146"/>
        <end position="1189"/>
    </location>
</feature>
<feature type="compositionally biased region" description="Polar residues" evidence="8">
    <location>
        <begin position="859"/>
        <end position="869"/>
    </location>
</feature>
<accession>A0A8R2FBD9</accession>
<feature type="compositionally biased region" description="Basic and acidic residues" evidence="8">
    <location>
        <begin position="454"/>
        <end position="463"/>
    </location>
</feature>
<dbReference type="CDD" id="cd14954">
    <property type="entry name" value="NHL_TRIM71_like"/>
    <property type="match status" value="1"/>
</dbReference>
<dbReference type="SUPFAM" id="SSF57850">
    <property type="entry name" value="RING/U-box"/>
    <property type="match status" value="1"/>
</dbReference>
<feature type="domain" description="RING-type" evidence="9">
    <location>
        <begin position="10"/>
        <end position="52"/>
    </location>
</feature>
<dbReference type="AlphaFoldDB" id="A0A8R2FBD9"/>
<feature type="region of interest" description="Disordered" evidence="8">
    <location>
        <begin position="929"/>
        <end position="977"/>
    </location>
</feature>
<dbReference type="GeneID" id="100167755"/>
<evidence type="ECO:0000313" key="10">
    <source>
        <dbReference type="EnsemblMetazoa" id="XP_008186439.1"/>
    </source>
</evidence>
<evidence type="ECO:0000256" key="8">
    <source>
        <dbReference type="SAM" id="MobiDB-lite"/>
    </source>
</evidence>
<feature type="compositionally biased region" description="Polar residues" evidence="8">
    <location>
        <begin position="618"/>
        <end position="627"/>
    </location>
</feature>
<organism evidence="10 11">
    <name type="scientific">Acyrthosiphon pisum</name>
    <name type="common">Pea aphid</name>
    <dbReference type="NCBI Taxonomy" id="7029"/>
    <lineage>
        <taxon>Eukaryota</taxon>
        <taxon>Metazoa</taxon>
        <taxon>Ecdysozoa</taxon>
        <taxon>Arthropoda</taxon>
        <taxon>Hexapoda</taxon>
        <taxon>Insecta</taxon>
        <taxon>Pterygota</taxon>
        <taxon>Neoptera</taxon>
        <taxon>Paraneoptera</taxon>
        <taxon>Hemiptera</taxon>
        <taxon>Sternorrhyncha</taxon>
        <taxon>Aphidomorpha</taxon>
        <taxon>Aphidoidea</taxon>
        <taxon>Aphididae</taxon>
        <taxon>Macrosiphini</taxon>
        <taxon>Acyrthosiphon</taxon>
    </lineage>
</organism>
<evidence type="ECO:0000313" key="11">
    <source>
        <dbReference type="Proteomes" id="UP000007819"/>
    </source>
</evidence>
<dbReference type="PANTHER" id="PTHR24104">
    <property type="entry name" value="E3 UBIQUITIN-PROTEIN LIGASE NHLRC1-RELATED"/>
    <property type="match status" value="1"/>
</dbReference>
<dbReference type="Gene3D" id="3.30.40.10">
    <property type="entry name" value="Zinc/RING finger domain, C3HC4 (zinc finger)"/>
    <property type="match status" value="1"/>
</dbReference>
<dbReference type="Gene3D" id="2.120.10.30">
    <property type="entry name" value="TolB, C-terminal domain"/>
    <property type="match status" value="3"/>
</dbReference>
<dbReference type="GO" id="GO:0000209">
    <property type="term" value="P:protein polyubiquitination"/>
    <property type="evidence" value="ECO:0007669"/>
    <property type="project" value="TreeGrafter"/>
</dbReference>
<dbReference type="CTD" id="37190"/>
<feature type="compositionally biased region" description="Polar residues" evidence="8">
    <location>
        <begin position="770"/>
        <end position="804"/>
    </location>
</feature>
<evidence type="ECO:0000259" key="9">
    <source>
        <dbReference type="PROSITE" id="PS50089"/>
    </source>
</evidence>
<dbReference type="Proteomes" id="UP000007819">
    <property type="component" value="Chromosome A1"/>
</dbReference>
<feature type="compositionally biased region" description="Basic and acidic residues" evidence="8">
    <location>
        <begin position="316"/>
        <end position="333"/>
    </location>
</feature>
<evidence type="ECO:0000256" key="6">
    <source>
        <dbReference type="PROSITE-ProRule" id="PRU00504"/>
    </source>
</evidence>
<dbReference type="InterPro" id="IPR018957">
    <property type="entry name" value="Znf_C3HC4_RING-type"/>
</dbReference>
<dbReference type="GO" id="GO:0008270">
    <property type="term" value="F:zinc ion binding"/>
    <property type="evidence" value="ECO:0007669"/>
    <property type="project" value="UniProtKB-KW"/>
</dbReference>
<dbReference type="PROSITE" id="PS51125">
    <property type="entry name" value="NHL"/>
    <property type="match status" value="6"/>
</dbReference>
<dbReference type="EnsemblMetazoa" id="XM_008188217.3">
    <property type="protein sequence ID" value="XP_008186439.1"/>
    <property type="gene ID" value="LOC100167755"/>
</dbReference>
<evidence type="ECO:0000256" key="4">
    <source>
        <dbReference type="ARBA" id="ARBA00022833"/>
    </source>
</evidence>
<keyword evidence="3 5" id="KW-0863">Zinc-finger</keyword>
<feature type="region of interest" description="Disordered" evidence="8">
    <location>
        <begin position="454"/>
        <end position="908"/>
    </location>
</feature>
<dbReference type="SUPFAM" id="SSF101898">
    <property type="entry name" value="NHL repeat"/>
    <property type="match status" value="1"/>
</dbReference>
<protein>
    <recommendedName>
        <fullName evidence="9">RING-type domain-containing protein</fullName>
    </recommendedName>
</protein>
<feature type="compositionally biased region" description="Polar residues" evidence="8">
    <location>
        <begin position="672"/>
        <end position="685"/>
    </location>
</feature>
<feature type="compositionally biased region" description="Basic residues" evidence="8">
    <location>
        <begin position="382"/>
        <end position="392"/>
    </location>
</feature>
<evidence type="ECO:0000256" key="7">
    <source>
        <dbReference type="SAM" id="Coils"/>
    </source>
</evidence>
<feature type="compositionally biased region" description="Low complexity" evidence="8">
    <location>
        <begin position="748"/>
        <end position="761"/>
    </location>
</feature>
<dbReference type="InterPro" id="IPR011042">
    <property type="entry name" value="6-blade_b-propeller_TolB-like"/>
</dbReference>
<dbReference type="GO" id="GO:0043161">
    <property type="term" value="P:proteasome-mediated ubiquitin-dependent protein catabolic process"/>
    <property type="evidence" value="ECO:0007669"/>
    <property type="project" value="TreeGrafter"/>
</dbReference>
<keyword evidence="7" id="KW-0175">Coiled coil</keyword>
<dbReference type="EnsemblMetazoa" id="XM_001944945.5">
    <property type="protein sequence ID" value="XP_001944980.2"/>
    <property type="gene ID" value="LOC100167755"/>
</dbReference>
<feature type="compositionally biased region" description="Low complexity" evidence="8">
    <location>
        <begin position="471"/>
        <end position="481"/>
    </location>
</feature>
<evidence type="ECO:0000256" key="5">
    <source>
        <dbReference type="PROSITE-ProRule" id="PRU00175"/>
    </source>
</evidence>
<dbReference type="InterPro" id="IPR050952">
    <property type="entry name" value="TRIM-NHL_E3_ligases"/>
</dbReference>
<dbReference type="PANTHER" id="PTHR24104:SF47">
    <property type="entry name" value="E3 UBIQUITIN-PROTEIN LIGASE NHLRC1"/>
    <property type="match status" value="1"/>
</dbReference>
<dbReference type="InterPro" id="IPR001258">
    <property type="entry name" value="NHL_repeat"/>
</dbReference>
<feature type="compositionally biased region" description="Basic and acidic residues" evidence="8">
    <location>
        <begin position="510"/>
        <end position="529"/>
    </location>
</feature>
<dbReference type="InterPro" id="IPR013083">
    <property type="entry name" value="Znf_RING/FYVE/PHD"/>
</dbReference>
<dbReference type="KEGG" id="api:100167755"/>
<feature type="repeat" description="NHL" evidence="6">
    <location>
        <begin position="1243"/>
        <end position="1280"/>
    </location>
</feature>
<dbReference type="GO" id="GO:0061630">
    <property type="term" value="F:ubiquitin protein ligase activity"/>
    <property type="evidence" value="ECO:0007669"/>
    <property type="project" value="TreeGrafter"/>
</dbReference>
<keyword evidence="11" id="KW-1185">Reference proteome</keyword>
<keyword evidence="1" id="KW-0479">Metal-binding</keyword>
<feature type="compositionally biased region" description="Low complexity" evidence="8">
    <location>
        <begin position="933"/>
        <end position="960"/>
    </location>
</feature>
<dbReference type="FunFam" id="2.120.10.30:FF:000013">
    <property type="entry name" value="E3 ubiquitin-protein ligase TRIM71"/>
    <property type="match status" value="2"/>
</dbReference>
<dbReference type="SMART" id="SM00184">
    <property type="entry name" value="RING"/>
    <property type="match status" value="1"/>
</dbReference>
<dbReference type="FunFam" id="2.120.10.30:FF:000037">
    <property type="entry name" value="Uncharacterized protein, isoform E"/>
    <property type="match status" value="1"/>
</dbReference>
<feature type="compositionally biased region" description="Polar residues" evidence="8">
    <location>
        <begin position="826"/>
        <end position="835"/>
    </location>
</feature>